<dbReference type="KEGG" id="pko:PKOR_01330"/>
<keyword evidence="3" id="KW-0731">Sigma factor</keyword>
<dbReference type="Gene3D" id="1.10.10.10">
    <property type="entry name" value="Winged helix-like DNA-binding domain superfamily/Winged helix DNA-binding domain"/>
    <property type="match status" value="1"/>
</dbReference>
<dbReference type="InterPro" id="IPR000792">
    <property type="entry name" value="Tscrpt_reg_LuxR_C"/>
</dbReference>
<dbReference type="GO" id="GO:0006352">
    <property type="term" value="P:DNA-templated transcription initiation"/>
    <property type="evidence" value="ECO:0007669"/>
    <property type="project" value="InterPro"/>
</dbReference>
<dbReference type="Pfam" id="PF04542">
    <property type="entry name" value="Sigma70_r2"/>
    <property type="match status" value="1"/>
</dbReference>
<dbReference type="HOGENOM" id="CLU_047691_4_3_10"/>
<dbReference type="PATRIC" id="fig|400092.3.peg.298"/>
<dbReference type="STRING" id="400092.PKOR_01330"/>
<dbReference type="Pfam" id="PF08281">
    <property type="entry name" value="Sigma70_r4_2"/>
    <property type="match status" value="1"/>
</dbReference>
<dbReference type="NCBIfam" id="TIGR02985">
    <property type="entry name" value="Sig70_bacteroi1"/>
    <property type="match status" value="1"/>
</dbReference>
<dbReference type="SUPFAM" id="SSF88659">
    <property type="entry name" value="Sigma3 and sigma4 domains of RNA polymerase sigma factors"/>
    <property type="match status" value="1"/>
</dbReference>
<proteinExistence type="inferred from homology"/>
<sequence length="170" mass="19262">MSLKQLFDRYYTRLVHFSAQITGSTQAAEDVVQEAFIKYWNQQSDVTPHPLAVKSYLYTAVKHASLNFVRHQKVKAGYAVDFDDTAVEDSLESAIIHAEVLAELHRALSTLPAVCQQVSRMCYLNGMKNQEVAQELGISVNSVKTHKQRALQLLRLQLRPELFALVVFLN</sequence>
<keyword evidence="4" id="KW-0804">Transcription</keyword>
<evidence type="ECO:0000313" key="7">
    <source>
        <dbReference type="Proteomes" id="UP000033109"/>
    </source>
</evidence>
<dbReference type="AlphaFoldDB" id="A0A0E3UYU2"/>
<accession>A0A0E3UYU2</accession>
<reference evidence="6 7" key="1">
    <citation type="journal article" date="2015" name="Sci. Rep.">
        <title>Unraveling adaptation of Pontibacter korlensis to radiation and infertility in desert through complete genome and comparative transcriptomic analysis.</title>
        <authorList>
            <person name="Dai J."/>
            <person name="Dai W."/>
            <person name="Qiu C."/>
            <person name="Yang Z."/>
            <person name="Zhang Y."/>
            <person name="Zhou M."/>
            <person name="Zhang L."/>
            <person name="Fang C."/>
            <person name="Gao Q."/>
            <person name="Yang Q."/>
            <person name="Li X."/>
            <person name="Wang Z."/>
            <person name="Wang Z."/>
            <person name="Jia Z."/>
            <person name="Chen X."/>
        </authorList>
    </citation>
    <scope>NUCLEOTIDE SEQUENCE [LARGE SCALE GENOMIC DNA]</scope>
    <source>
        <strain evidence="6 7">X14-1T</strain>
    </source>
</reference>
<dbReference type="InterPro" id="IPR039425">
    <property type="entry name" value="RNA_pol_sigma-70-like"/>
</dbReference>
<evidence type="ECO:0000256" key="4">
    <source>
        <dbReference type="ARBA" id="ARBA00023163"/>
    </source>
</evidence>
<protein>
    <recommendedName>
        <fullName evidence="5">HTH luxR-type domain-containing protein</fullName>
    </recommendedName>
</protein>
<dbReference type="PANTHER" id="PTHR43133">
    <property type="entry name" value="RNA POLYMERASE ECF-TYPE SIGMA FACTO"/>
    <property type="match status" value="1"/>
</dbReference>
<evidence type="ECO:0000313" key="6">
    <source>
        <dbReference type="EMBL" id="AKD05442.1"/>
    </source>
</evidence>
<dbReference type="Gene3D" id="1.10.1740.10">
    <property type="match status" value="1"/>
</dbReference>
<dbReference type="InterPro" id="IPR007627">
    <property type="entry name" value="RNA_pol_sigma70_r2"/>
</dbReference>
<dbReference type="EMBL" id="CP009621">
    <property type="protein sequence ID" value="AKD05442.1"/>
    <property type="molecule type" value="Genomic_DNA"/>
</dbReference>
<dbReference type="Proteomes" id="UP000033109">
    <property type="component" value="Chromosome"/>
</dbReference>
<name>A0A0E3UYU2_9BACT</name>
<keyword evidence="2" id="KW-0805">Transcription regulation</keyword>
<dbReference type="InterPro" id="IPR014284">
    <property type="entry name" value="RNA_pol_sigma-70_dom"/>
</dbReference>
<evidence type="ECO:0000256" key="2">
    <source>
        <dbReference type="ARBA" id="ARBA00023015"/>
    </source>
</evidence>
<dbReference type="InterPro" id="IPR013324">
    <property type="entry name" value="RNA_pol_sigma_r3/r4-like"/>
</dbReference>
<evidence type="ECO:0000256" key="3">
    <source>
        <dbReference type="ARBA" id="ARBA00023082"/>
    </source>
</evidence>
<comment type="similarity">
    <text evidence="1">Belongs to the sigma-70 factor family. ECF subfamily.</text>
</comment>
<organism evidence="6 7">
    <name type="scientific">Pontibacter korlensis</name>
    <dbReference type="NCBI Taxonomy" id="400092"/>
    <lineage>
        <taxon>Bacteria</taxon>
        <taxon>Pseudomonadati</taxon>
        <taxon>Bacteroidota</taxon>
        <taxon>Cytophagia</taxon>
        <taxon>Cytophagales</taxon>
        <taxon>Hymenobacteraceae</taxon>
        <taxon>Pontibacter</taxon>
    </lineage>
</organism>
<dbReference type="InterPro" id="IPR013249">
    <property type="entry name" value="RNA_pol_sigma70_r4_t2"/>
</dbReference>
<keyword evidence="7" id="KW-1185">Reference proteome</keyword>
<dbReference type="SUPFAM" id="SSF88946">
    <property type="entry name" value="Sigma2 domain of RNA polymerase sigma factors"/>
    <property type="match status" value="1"/>
</dbReference>
<gene>
    <name evidence="6" type="ORF">PKOR_01330</name>
</gene>
<dbReference type="GO" id="GO:0003677">
    <property type="term" value="F:DNA binding"/>
    <property type="evidence" value="ECO:0007669"/>
    <property type="project" value="InterPro"/>
</dbReference>
<dbReference type="InterPro" id="IPR036388">
    <property type="entry name" value="WH-like_DNA-bd_sf"/>
</dbReference>
<evidence type="ECO:0000256" key="1">
    <source>
        <dbReference type="ARBA" id="ARBA00010641"/>
    </source>
</evidence>
<dbReference type="InterPro" id="IPR014327">
    <property type="entry name" value="RNA_pol_sigma70_bacteroid"/>
</dbReference>
<evidence type="ECO:0000259" key="5">
    <source>
        <dbReference type="SMART" id="SM00421"/>
    </source>
</evidence>
<dbReference type="GO" id="GO:0016987">
    <property type="term" value="F:sigma factor activity"/>
    <property type="evidence" value="ECO:0007669"/>
    <property type="project" value="UniProtKB-KW"/>
</dbReference>
<dbReference type="InterPro" id="IPR013325">
    <property type="entry name" value="RNA_pol_sigma_r2"/>
</dbReference>
<dbReference type="SMART" id="SM00421">
    <property type="entry name" value="HTH_LUXR"/>
    <property type="match status" value="1"/>
</dbReference>
<feature type="domain" description="HTH luxR-type" evidence="5">
    <location>
        <begin position="108"/>
        <end position="166"/>
    </location>
</feature>
<dbReference type="PANTHER" id="PTHR43133:SF46">
    <property type="entry name" value="RNA POLYMERASE SIGMA-70 FACTOR ECF SUBFAMILY"/>
    <property type="match status" value="1"/>
</dbReference>
<dbReference type="NCBIfam" id="TIGR02937">
    <property type="entry name" value="sigma70-ECF"/>
    <property type="match status" value="1"/>
</dbReference>